<gene>
    <name evidence="3" type="ORF">BDA99DRAFT_524142</name>
</gene>
<comment type="similarity">
    <text evidence="1">Belongs to the caleosin family.</text>
</comment>
<dbReference type="EMBL" id="JAIXMP010000036">
    <property type="protein sequence ID" value="KAI9249145.1"/>
    <property type="molecule type" value="Genomic_DNA"/>
</dbReference>
<dbReference type="Proteomes" id="UP001209540">
    <property type="component" value="Unassembled WGS sequence"/>
</dbReference>
<feature type="compositionally biased region" description="Polar residues" evidence="2">
    <location>
        <begin position="321"/>
        <end position="330"/>
    </location>
</feature>
<keyword evidence="4" id="KW-1185">Reference proteome</keyword>
<feature type="compositionally biased region" description="Polar residues" evidence="2">
    <location>
        <begin position="125"/>
        <end position="136"/>
    </location>
</feature>
<proteinExistence type="inferred from homology"/>
<feature type="compositionally biased region" description="Basic residues" evidence="2">
    <location>
        <begin position="11"/>
        <end position="35"/>
    </location>
</feature>
<feature type="compositionally biased region" description="Polar residues" evidence="2">
    <location>
        <begin position="269"/>
        <end position="278"/>
    </location>
</feature>
<feature type="compositionally biased region" description="Low complexity" evidence="2">
    <location>
        <begin position="49"/>
        <end position="68"/>
    </location>
</feature>
<evidence type="ECO:0000256" key="2">
    <source>
        <dbReference type="SAM" id="MobiDB-lite"/>
    </source>
</evidence>
<feature type="region of interest" description="Disordered" evidence="2">
    <location>
        <begin position="304"/>
        <end position="330"/>
    </location>
</feature>
<reference evidence="3" key="1">
    <citation type="journal article" date="2022" name="IScience">
        <title>Evolution of zygomycete secretomes and the origins of terrestrial fungal ecologies.</title>
        <authorList>
            <person name="Chang Y."/>
            <person name="Wang Y."/>
            <person name="Mondo S."/>
            <person name="Ahrendt S."/>
            <person name="Andreopoulos W."/>
            <person name="Barry K."/>
            <person name="Beard J."/>
            <person name="Benny G.L."/>
            <person name="Blankenship S."/>
            <person name="Bonito G."/>
            <person name="Cuomo C."/>
            <person name="Desiro A."/>
            <person name="Gervers K.A."/>
            <person name="Hundley H."/>
            <person name="Kuo A."/>
            <person name="LaButti K."/>
            <person name="Lang B.F."/>
            <person name="Lipzen A."/>
            <person name="O'Donnell K."/>
            <person name="Pangilinan J."/>
            <person name="Reynolds N."/>
            <person name="Sandor L."/>
            <person name="Smith M.E."/>
            <person name="Tsang A."/>
            <person name="Grigoriev I.V."/>
            <person name="Stajich J.E."/>
            <person name="Spatafora J.W."/>
        </authorList>
    </citation>
    <scope>NUCLEOTIDE SEQUENCE</scope>
    <source>
        <strain evidence="3">RSA 2281</strain>
    </source>
</reference>
<feature type="compositionally biased region" description="Basic and acidic residues" evidence="2">
    <location>
        <begin position="1"/>
        <end position="10"/>
    </location>
</feature>
<feature type="compositionally biased region" description="Low complexity" evidence="2">
    <location>
        <begin position="304"/>
        <end position="317"/>
    </location>
</feature>
<feature type="compositionally biased region" description="Basic and acidic residues" evidence="2">
    <location>
        <begin position="251"/>
        <end position="266"/>
    </location>
</feature>
<dbReference type="Pfam" id="PF05042">
    <property type="entry name" value="Caleosin"/>
    <property type="match status" value="1"/>
</dbReference>
<sequence length="513" mass="57098">MSAPTDETKVTVKRGFTKRAGKKVRNLLKRARGKKDHAGSSADDEDHLSSSMMNTSTSNLSSGGSLTTETDEDEFDSKLSLGSSSGGRPEKTADRSIQAPHDGYRSRKISTASNYEKYYDRQRVSLDNSRQNNSSSMDHRKRTMSSPTSPKPPTGVFSSNKQSSSIIVVPAAAAVLSPPVSPTSLMMPASSSDYSVTTSSQSVEELSIASAPLGRNDNNKEVSSVVLVPPTTNKEVVPVIEKQQQQQQNKASEEPLVEKKKEKEETTTAVQPYTTEQPSENVKENIITVDENSYVLPSKTTTTTTTITTTSTPASTHTSDESITQEDNSTTSKSTAMIIVGQEEVSKRVAYFDKKHRGKITMLDTFASLRGLGYHWMFAIPATLIMHLRLSPLTTSPHHAGSLRDWLSWPIYTERVAQALVNHTPWMHRREQVTKWIDSYGHHKNSVRGLTFWDGFRALRGAERTTLRWWQFKLWLAHRLQWILTYSILHDPQTRMVTQPALEYLCPPSSSSS</sequence>
<feature type="region of interest" description="Disordered" evidence="2">
    <location>
        <begin position="1"/>
        <end position="160"/>
    </location>
</feature>
<evidence type="ECO:0000256" key="1">
    <source>
        <dbReference type="ARBA" id="ARBA00006765"/>
    </source>
</evidence>
<dbReference type="AlphaFoldDB" id="A0AAD5P9C4"/>
<feature type="compositionally biased region" description="Low complexity" evidence="2">
    <location>
        <begin position="78"/>
        <end position="87"/>
    </location>
</feature>
<name>A0AAD5P9C4_9FUNG</name>
<evidence type="ECO:0000313" key="3">
    <source>
        <dbReference type="EMBL" id="KAI9249145.1"/>
    </source>
</evidence>
<accession>A0AAD5P9C4</accession>
<protein>
    <submittedName>
        <fullName evidence="3">Uncharacterized protein</fullName>
    </submittedName>
</protein>
<comment type="caution">
    <text evidence="3">The sequence shown here is derived from an EMBL/GenBank/DDBJ whole genome shotgun (WGS) entry which is preliminary data.</text>
</comment>
<dbReference type="InterPro" id="IPR007736">
    <property type="entry name" value="Caleosin-related"/>
</dbReference>
<feature type="region of interest" description="Disordered" evidence="2">
    <location>
        <begin position="241"/>
        <end position="278"/>
    </location>
</feature>
<organism evidence="3 4">
    <name type="scientific">Phascolomyces articulosus</name>
    <dbReference type="NCBI Taxonomy" id="60185"/>
    <lineage>
        <taxon>Eukaryota</taxon>
        <taxon>Fungi</taxon>
        <taxon>Fungi incertae sedis</taxon>
        <taxon>Mucoromycota</taxon>
        <taxon>Mucoromycotina</taxon>
        <taxon>Mucoromycetes</taxon>
        <taxon>Mucorales</taxon>
        <taxon>Lichtheimiaceae</taxon>
        <taxon>Phascolomyces</taxon>
    </lineage>
</organism>
<evidence type="ECO:0000313" key="4">
    <source>
        <dbReference type="Proteomes" id="UP001209540"/>
    </source>
</evidence>
<reference evidence="3" key="2">
    <citation type="submission" date="2023-02" db="EMBL/GenBank/DDBJ databases">
        <authorList>
            <consortium name="DOE Joint Genome Institute"/>
            <person name="Mondo S.J."/>
            <person name="Chang Y."/>
            <person name="Wang Y."/>
            <person name="Ahrendt S."/>
            <person name="Andreopoulos W."/>
            <person name="Barry K."/>
            <person name="Beard J."/>
            <person name="Benny G.L."/>
            <person name="Blankenship S."/>
            <person name="Bonito G."/>
            <person name="Cuomo C."/>
            <person name="Desiro A."/>
            <person name="Gervers K.A."/>
            <person name="Hundley H."/>
            <person name="Kuo A."/>
            <person name="LaButti K."/>
            <person name="Lang B.F."/>
            <person name="Lipzen A."/>
            <person name="O'Donnell K."/>
            <person name="Pangilinan J."/>
            <person name="Reynolds N."/>
            <person name="Sandor L."/>
            <person name="Smith M.W."/>
            <person name="Tsang A."/>
            <person name="Grigoriev I.V."/>
            <person name="Stajich J.E."/>
            <person name="Spatafora J.W."/>
        </authorList>
    </citation>
    <scope>NUCLEOTIDE SEQUENCE</scope>
    <source>
        <strain evidence="3">RSA 2281</strain>
    </source>
</reference>